<sequence>MHLIRVLRRDPPVEPLQRRLHRCHRVGVEQLPHLRLAEQLPQPALIDGQRLRPPLRERQIPLVHERPHVREQERRRERRRHPRVHRHHAHLAALDPPQKLLQRRQIEHVPQTLPVRLQQHRECAVARRHRQQVCCPLPLLPEWCALPGHPPRQEQRPPRALPEARREHRRPSQVRHQQVLHLVHLRQELVRIQRLRRLRQPDHHPVVGPVRLDLQPQLRLRPRHHARRQRRVHPPPERRQDAHPQVAHLVLEALHHHRPVARHLPRRRCLLVHVPHQPLCRSRIEPVLLAQQRLCLPFPQPCQRPRQRPDRRPQLRRSPHLIAAPERHLPRLPWRRHHHHPIMGDLRDPPRRRPEQEDLSFPRLEHHLLVQLPHAPACLPCRLVRRQEHPVQPPVRDGPCVHHRQPLRPLAPAHQAPHAVPHDARPQLRELVRRIAPAEHVEHPLEAAPRQLRERRRLAHQLEERVHVDRVHRRDRHDLLRQHVERAARIARLLDAPLPHQRRRRRAREQIPPVLREDDPPRRPPHLVPRAPDTLQPRRHRRRRLDLHHQLHRPEIQPELQRRRGDDARQRPRLELLLDRLPLLARDGPVVRPRDHLPREIVQRRREPLREPPAVREDHGRAVRAHQLHEPRVDARPGRGRARRRRGNAPRRPTEQRHLHPHRRRRAHHLPLRIPDDGLARLLA</sequence>
<dbReference type="EMBL" id="ASRX01000104">
    <property type="protein sequence ID" value="EYF00597.1"/>
    <property type="molecule type" value="Genomic_DNA"/>
</dbReference>
<feature type="compositionally biased region" description="Basic residues" evidence="1">
    <location>
        <begin position="76"/>
        <end position="89"/>
    </location>
</feature>
<feature type="region of interest" description="Disordered" evidence="1">
    <location>
        <begin position="147"/>
        <end position="176"/>
    </location>
</feature>
<dbReference type="AntiFam" id="ANF00172">
    <property type="entry name" value="Shadow ORF (opposite lhr)"/>
</dbReference>
<gene>
    <name evidence="2" type="ORF">CAP_0412</name>
</gene>
<comment type="caution">
    <text evidence="2">The sequence shown here is derived from an EMBL/GenBank/DDBJ whole genome shotgun (WGS) entry which is preliminary data.</text>
</comment>
<feature type="compositionally biased region" description="Basic residues" evidence="1">
    <location>
        <begin position="659"/>
        <end position="671"/>
    </location>
</feature>
<dbReference type="eggNOG" id="COG2931">
    <property type="taxonomic scope" value="Bacteria"/>
</dbReference>
<keyword evidence="3" id="KW-1185">Reference proteome</keyword>
<proteinExistence type="predicted"/>
<organism evidence="2 3">
    <name type="scientific">Chondromyces apiculatus DSM 436</name>
    <dbReference type="NCBI Taxonomy" id="1192034"/>
    <lineage>
        <taxon>Bacteria</taxon>
        <taxon>Pseudomonadati</taxon>
        <taxon>Myxococcota</taxon>
        <taxon>Polyangia</taxon>
        <taxon>Polyangiales</taxon>
        <taxon>Polyangiaceae</taxon>
        <taxon>Chondromyces</taxon>
    </lineage>
</organism>
<evidence type="ECO:0000313" key="2">
    <source>
        <dbReference type="EMBL" id="EYF00597.1"/>
    </source>
</evidence>
<protein>
    <submittedName>
        <fullName evidence="2">Uncharacterized protein</fullName>
    </submittedName>
</protein>
<feature type="region of interest" description="Disordered" evidence="1">
    <location>
        <begin position="497"/>
        <end position="568"/>
    </location>
</feature>
<accession>A0A017SV29</accession>
<evidence type="ECO:0000313" key="3">
    <source>
        <dbReference type="Proteomes" id="UP000019678"/>
    </source>
</evidence>
<dbReference type="STRING" id="1192034.CAP_0412"/>
<feature type="compositionally biased region" description="Basic and acidic residues" evidence="1">
    <location>
        <begin position="595"/>
        <end position="637"/>
    </location>
</feature>
<name>A0A017SV29_9BACT</name>
<feature type="compositionally biased region" description="Basic and acidic residues" evidence="1">
    <location>
        <begin position="547"/>
        <end position="568"/>
    </location>
</feature>
<feature type="region of interest" description="Disordered" evidence="1">
    <location>
        <begin position="595"/>
        <end position="678"/>
    </location>
</feature>
<feature type="compositionally biased region" description="Basic residues" evidence="1">
    <location>
        <begin position="537"/>
        <end position="546"/>
    </location>
</feature>
<feature type="region of interest" description="Disordered" evidence="1">
    <location>
        <begin position="220"/>
        <end position="243"/>
    </location>
</feature>
<evidence type="ECO:0000256" key="1">
    <source>
        <dbReference type="SAM" id="MobiDB-lite"/>
    </source>
</evidence>
<feature type="compositionally biased region" description="Basic residues" evidence="1">
    <location>
        <begin position="638"/>
        <end position="649"/>
    </location>
</feature>
<dbReference type="AlphaFoldDB" id="A0A017SV29"/>
<feature type="region of interest" description="Disordered" evidence="1">
    <location>
        <begin position="69"/>
        <end position="89"/>
    </location>
</feature>
<dbReference type="Proteomes" id="UP000019678">
    <property type="component" value="Unassembled WGS sequence"/>
</dbReference>
<feature type="compositionally biased region" description="Basic and acidic residues" evidence="1">
    <location>
        <begin position="345"/>
        <end position="356"/>
    </location>
</feature>
<feature type="compositionally biased region" description="Basic residues" evidence="1">
    <location>
        <begin position="220"/>
        <end position="233"/>
    </location>
</feature>
<feature type="compositionally biased region" description="Basic and acidic residues" evidence="1">
    <location>
        <begin position="151"/>
        <end position="166"/>
    </location>
</feature>
<reference evidence="2 3" key="1">
    <citation type="submission" date="2013-05" db="EMBL/GenBank/DDBJ databases">
        <title>Genome assembly of Chondromyces apiculatus DSM 436.</title>
        <authorList>
            <person name="Sharma G."/>
            <person name="Khatri I."/>
            <person name="Kaur C."/>
            <person name="Mayilraj S."/>
            <person name="Subramanian S."/>
        </authorList>
    </citation>
    <scope>NUCLEOTIDE SEQUENCE [LARGE SCALE GENOMIC DNA]</scope>
    <source>
        <strain evidence="2 3">DSM 436</strain>
    </source>
</reference>
<feature type="region of interest" description="Disordered" evidence="1">
    <location>
        <begin position="301"/>
        <end position="356"/>
    </location>
</feature>